<name>A0A4Y2GSS0_ARAVE</name>
<organism evidence="1 2">
    <name type="scientific">Araneus ventricosus</name>
    <name type="common">Orbweaver spider</name>
    <name type="synonym">Epeira ventricosa</name>
    <dbReference type="NCBI Taxonomy" id="182803"/>
    <lineage>
        <taxon>Eukaryota</taxon>
        <taxon>Metazoa</taxon>
        <taxon>Ecdysozoa</taxon>
        <taxon>Arthropoda</taxon>
        <taxon>Chelicerata</taxon>
        <taxon>Arachnida</taxon>
        <taxon>Araneae</taxon>
        <taxon>Araneomorphae</taxon>
        <taxon>Entelegynae</taxon>
        <taxon>Araneoidea</taxon>
        <taxon>Araneidae</taxon>
        <taxon>Araneus</taxon>
    </lineage>
</organism>
<keyword evidence="2" id="KW-1185">Reference proteome</keyword>
<accession>A0A4Y2GSS0</accession>
<gene>
    <name evidence="1" type="ORF">AVEN_74536_1</name>
</gene>
<dbReference type="Proteomes" id="UP000499080">
    <property type="component" value="Unassembled WGS sequence"/>
</dbReference>
<sequence>MTSPNRLIVKTQTNLSFLQGRGVHGFFSFVRGHMEIYSNERADWLAKEATKLIDLVPMSIPKSFYKSVFKEHVISQWNSLYQISHNAKPTKEFFPSIPSKAIQFVPNFRIIQFLTGHGNFKAYLKCFNLSCTDLCSCSSGDVNHSILSCSKFTPARCLLISSLKKNNLAWPPSFSTLVQNKTCFASFCEFIDTIFLHIL</sequence>
<evidence type="ECO:0000313" key="1">
    <source>
        <dbReference type="EMBL" id="GBM55578.1"/>
    </source>
</evidence>
<evidence type="ECO:0008006" key="3">
    <source>
        <dbReference type="Google" id="ProtNLM"/>
    </source>
</evidence>
<dbReference type="OrthoDB" id="7696036at2759"/>
<reference evidence="1 2" key="1">
    <citation type="journal article" date="2019" name="Sci. Rep.">
        <title>Orb-weaving spider Araneus ventricosus genome elucidates the spidroin gene catalogue.</title>
        <authorList>
            <person name="Kono N."/>
            <person name="Nakamura H."/>
            <person name="Ohtoshi R."/>
            <person name="Moran D.A.P."/>
            <person name="Shinohara A."/>
            <person name="Yoshida Y."/>
            <person name="Fujiwara M."/>
            <person name="Mori M."/>
            <person name="Tomita M."/>
            <person name="Arakawa K."/>
        </authorList>
    </citation>
    <scope>NUCLEOTIDE SEQUENCE [LARGE SCALE GENOMIC DNA]</scope>
</reference>
<evidence type="ECO:0000313" key="2">
    <source>
        <dbReference type="Proteomes" id="UP000499080"/>
    </source>
</evidence>
<dbReference type="AlphaFoldDB" id="A0A4Y2GSS0"/>
<proteinExistence type="predicted"/>
<comment type="caution">
    <text evidence="1">The sequence shown here is derived from an EMBL/GenBank/DDBJ whole genome shotgun (WGS) entry which is preliminary data.</text>
</comment>
<protein>
    <recommendedName>
        <fullName evidence="3">RNase H type-1 domain-containing protein</fullName>
    </recommendedName>
</protein>
<dbReference type="EMBL" id="BGPR01001507">
    <property type="protein sequence ID" value="GBM55578.1"/>
    <property type="molecule type" value="Genomic_DNA"/>
</dbReference>